<dbReference type="Gene3D" id="2.80.10.50">
    <property type="match status" value="1"/>
</dbReference>
<dbReference type="OrthoDB" id="4273937at2"/>
<evidence type="ECO:0000313" key="2">
    <source>
        <dbReference type="EMBL" id="AZQ74552.1"/>
    </source>
</evidence>
<evidence type="ECO:0000313" key="3">
    <source>
        <dbReference type="Proteomes" id="UP000267900"/>
    </source>
</evidence>
<gene>
    <name evidence="2" type="ORF">EKH77_28055</name>
</gene>
<evidence type="ECO:0000259" key="1">
    <source>
        <dbReference type="Pfam" id="PF14200"/>
    </source>
</evidence>
<dbReference type="PROSITE" id="PS50231">
    <property type="entry name" value="RICIN_B_LECTIN"/>
    <property type="match status" value="1"/>
</dbReference>
<accession>A0A3S9PQ59</accession>
<reference evidence="2 3" key="1">
    <citation type="submission" date="2018-12" db="EMBL/GenBank/DDBJ databases">
        <title>The whole draft genome of Streptomyce luteoverticillatus CGMCC 15060.</title>
        <authorList>
            <person name="Feng Z."/>
            <person name="Chen G."/>
            <person name="Zhang J."/>
            <person name="Zhu H."/>
            <person name="Yu X."/>
            <person name="Zhang W."/>
            <person name="Zhang X."/>
        </authorList>
    </citation>
    <scope>NUCLEOTIDE SEQUENCE [LARGE SCALE GENOMIC DNA]</scope>
    <source>
        <strain evidence="2 3">CGMCC 15060</strain>
    </source>
</reference>
<dbReference type="AlphaFoldDB" id="A0A3S9PQ59"/>
<protein>
    <recommendedName>
        <fullName evidence="1">Ricin B lectin domain-containing protein</fullName>
    </recommendedName>
</protein>
<dbReference type="SUPFAM" id="SSF50370">
    <property type="entry name" value="Ricin B-like lectins"/>
    <property type="match status" value="1"/>
</dbReference>
<feature type="domain" description="Ricin B lectin" evidence="1">
    <location>
        <begin position="27"/>
        <end position="85"/>
    </location>
</feature>
<organism evidence="2 3">
    <name type="scientific">Streptomyces luteoverticillatus</name>
    <name type="common">Streptoverticillium luteoverticillatus</name>
    <dbReference type="NCBI Taxonomy" id="66425"/>
    <lineage>
        <taxon>Bacteria</taxon>
        <taxon>Bacillati</taxon>
        <taxon>Actinomycetota</taxon>
        <taxon>Actinomycetes</taxon>
        <taxon>Kitasatosporales</taxon>
        <taxon>Streptomycetaceae</taxon>
        <taxon>Streptomyces</taxon>
    </lineage>
</organism>
<keyword evidence="3" id="KW-1185">Reference proteome</keyword>
<name>A0A3S9PQ59_STRLT</name>
<dbReference type="CDD" id="cd00161">
    <property type="entry name" value="beta-trefoil_Ricin-like"/>
    <property type="match status" value="1"/>
</dbReference>
<dbReference type="Pfam" id="PF14200">
    <property type="entry name" value="RicinB_lectin_2"/>
    <property type="match status" value="1"/>
</dbReference>
<proteinExistence type="predicted"/>
<dbReference type="EMBL" id="CP034587">
    <property type="protein sequence ID" value="AZQ74552.1"/>
    <property type="molecule type" value="Genomic_DNA"/>
</dbReference>
<dbReference type="InterPro" id="IPR000772">
    <property type="entry name" value="Ricin_B_lectin"/>
</dbReference>
<dbReference type="Proteomes" id="UP000267900">
    <property type="component" value="Chromosome"/>
</dbReference>
<dbReference type="InterPro" id="IPR035992">
    <property type="entry name" value="Ricin_B-like_lectins"/>
</dbReference>
<sequence length="87" mass="9760">MPRGREQRHQGGHERPAVVVRLGDAPQQRWKLLLVDVAKELYELRPTHVEDRCLDIAGGSLKEGANAQQWGCNGTPAQRWRVKPVAA</sequence>